<sequence>MNPVSLSTSESLKSKILRRVREEEKQLSPEMMDTSSGSGHRMSIRGQSSLGDTRQKKTRKPRLKSRSLRSSSRTQLEIAQEPNSKTLKTPKRTQGNGGRARGRGRGAQKSQIRVKERVSSCKEKVLQGSSLLDFSGVSREAKPRPGLIKRRLRSSTSLVSAPPVKVRRAEDDRKKEGTPSRSPSPSSANMKNPWVVTESPGSLVIVETKKPPAHQKKISICESAEAFCSCTDGTSCTDDTTYCNAGSTKSARKKKSKVCLTRRMGECCPEKEELSRKGQPKSNFTRRKVSKQKKKTTDADVRSKRPTRRSSNGKDGKIKPIINLPGTDDHQNYFLHDSGKSDAVGVLSAVISQTSQGIAKKEHGSCVRELIHKRINETLGTQNDCKNDTTSSTKPNADDLTSAGISVTTKHQPTRNATQKPPPSDMESTTDCTTVTKMAAAEAAKAVGGISLMPLYKSRSPDFLPTVSSPCTPTMTVMKASSDPIVSSTVSSGYDLKGSTMKLPNSPEAPQSTSGTSGTSDTSGLKAVAQCKCVASVSTVPTPSLIEVGNVAAARHPIFLPPESFQFQPVSYPGMTGGYNLLDISSAVTLPQSSEPKKKRKTKKKSVEKEAQSSGSSDNPSSLATVSAASYPPDPDAKHPDFKDPSLDEKGEKIKRPMNAFMIWSRQQRAVLARQRPKMTNADISVKLGVMWNDLDYDVKQNYFDEAIQLKFQHRKDHPDWVYQPRPHKRPSRRRKHQPVPFYEAGGQQMPCSQMLLIMPDGRQVLCPAIHVQNSERPESLMANVMMPGPRENIKDAKTPTQSKVLVPKAVTITTDSHVTPKPTAEVKDVKRSANEQAQSNKTLVIIPDKQQVACQAKHQQSIQGTTTKTADSTSNITSGLRLPVGVKDVRNTYQSSDQPKSQLLLVLPDGKQILCPEMPKASADVQDMKKIVNQPIVTSEQCGKCGDNKSIMAPKSQPGLPNAINMGPVIHVIKETTKSNNKTAAPPVNTPQVPVSTGGNSGPQNTAHVEKKIVVSVQMAAVKNKSEMSQSVKAPKVQSDTPEVMEIIAISKPEAVPVPVAIATMSKAQSSHQQGNNWSIAKSSDLVELQLSNPNQQSSFQPIQHVGSSPRIHADVKLVPVGLQQPVNNQMPAQQVSHSFKESGSHPDVTLIQLGLQEPVNQMHIQQVSNSLKETTHSSRPHRDVTLIPLNPQQPAAGLRSICKDTGVQTLQDWSSRSSNVPTNQTLPSRFSSSVLKSQPIDMVWNTNTRVLQAANISDKGTSTSSLNYPFYFTPIQQVQGVHNASTASPMCPQPVPATVESCMVPLSTATLTDSVPSNVTMPASQFADNLPLCEISEPDRLLESLAMSGVELSEDEAEETENLFQRVMNMVSD</sequence>
<accession>A0A7M7LVN4</accession>
<proteinExistence type="inferred from homology"/>
<comment type="function">
    <text evidence="16">Transcriptional regulator that controls a genetic switch in male development. It is necessary and sufficient for initiating male sex determination by directing the development of supporting cell precursors (pre-Sertoli cells) as Sertoli rather than granulosa cells. Involved in different aspects of gene regulation including promoter activation or repression. Binds to the DNA consensus sequence 5'-[AT]AACAA[AT]-3'. SRY HMG box recognizes DNA by partial intercalation in the minor groove and promotes DNA bending. Also involved in pre-mRNA splicing. In male adult brain involved in the maintenance of motor functions of dopaminergic neurons.</text>
</comment>
<keyword evidence="12" id="KW-0010">Activator</keyword>
<evidence type="ECO:0000256" key="21">
    <source>
        <dbReference type="SAM" id="MobiDB-lite"/>
    </source>
</evidence>
<evidence type="ECO:0000256" key="6">
    <source>
        <dbReference type="ARBA" id="ARBA00022491"/>
    </source>
</evidence>
<dbReference type="PANTHER" id="PTHR10270:SF161">
    <property type="entry name" value="SEX-DETERMINING REGION Y PROTEIN"/>
    <property type="match status" value="1"/>
</dbReference>
<evidence type="ECO:0000256" key="19">
    <source>
        <dbReference type="ARBA" id="ARBA00070331"/>
    </source>
</evidence>
<keyword evidence="9" id="KW-0726">Sexual differentiation</keyword>
<keyword evidence="13" id="KW-0804">Transcription</keyword>
<comment type="subunit">
    <text evidence="18">Interacts with CTNNB1, competitively inhibiting CTNNB1-TCF7L2/TCF4 interaction.</text>
</comment>
<reference evidence="23" key="2">
    <citation type="submission" date="2021-01" db="UniProtKB">
        <authorList>
            <consortium name="EnsemblMetazoa"/>
        </authorList>
    </citation>
    <scope>IDENTIFICATION</scope>
</reference>
<dbReference type="GeneID" id="100891638"/>
<feature type="compositionally biased region" description="Polar residues" evidence="21">
    <location>
        <begin position="403"/>
        <end position="419"/>
    </location>
</feature>
<dbReference type="GO" id="GO:0000978">
    <property type="term" value="F:RNA polymerase II cis-regulatory region sequence-specific DNA binding"/>
    <property type="evidence" value="ECO:0000318"/>
    <property type="project" value="GO_Central"/>
</dbReference>
<keyword evidence="11 20" id="KW-0238">DNA-binding</keyword>
<feature type="region of interest" description="Disordered" evidence="21">
    <location>
        <begin position="979"/>
        <end position="1005"/>
    </location>
</feature>
<dbReference type="KEGG" id="spu:100891638"/>
<evidence type="ECO:0000256" key="16">
    <source>
        <dbReference type="ARBA" id="ARBA00045821"/>
    </source>
</evidence>
<evidence type="ECO:0000256" key="11">
    <source>
        <dbReference type="ARBA" id="ARBA00023125"/>
    </source>
</evidence>
<dbReference type="SUPFAM" id="SSF47095">
    <property type="entry name" value="HMG-box"/>
    <property type="match status" value="1"/>
</dbReference>
<feature type="compositionally biased region" description="Polar residues" evidence="21">
    <location>
        <begin position="612"/>
        <end position="628"/>
    </location>
</feature>
<keyword evidence="24" id="KW-1185">Reference proteome</keyword>
<name>A0A7M7LVN4_STRPU</name>
<feature type="compositionally biased region" description="Polar residues" evidence="21">
    <location>
        <begin position="75"/>
        <end position="87"/>
    </location>
</feature>
<feature type="compositionally biased region" description="Polar residues" evidence="21">
    <location>
        <begin position="1"/>
        <end position="11"/>
    </location>
</feature>
<keyword evidence="8" id="KW-0112">Calmodulin-binding</keyword>
<evidence type="ECO:0000256" key="13">
    <source>
        <dbReference type="ARBA" id="ARBA00023163"/>
    </source>
</evidence>
<evidence type="ECO:0000256" key="15">
    <source>
        <dbReference type="ARBA" id="ARBA00032498"/>
    </source>
</evidence>
<evidence type="ECO:0000256" key="18">
    <source>
        <dbReference type="ARBA" id="ARBA00063959"/>
    </source>
</evidence>
<dbReference type="Pfam" id="PF00505">
    <property type="entry name" value="HMG_box"/>
    <property type="match status" value="1"/>
</dbReference>
<dbReference type="GO" id="GO:0005516">
    <property type="term" value="F:calmodulin binding"/>
    <property type="evidence" value="ECO:0007669"/>
    <property type="project" value="UniProtKB-KW"/>
</dbReference>
<comment type="similarity">
    <text evidence="3">Belongs to the SRY family.</text>
</comment>
<dbReference type="GO" id="GO:0001228">
    <property type="term" value="F:DNA-binding transcription activator activity, RNA polymerase II-specific"/>
    <property type="evidence" value="ECO:0000318"/>
    <property type="project" value="GO_Central"/>
</dbReference>
<dbReference type="OMA" id="MIWSRQQ"/>
<evidence type="ECO:0000256" key="8">
    <source>
        <dbReference type="ARBA" id="ARBA00022860"/>
    </source>
</evidence>
<evidence type="ECO:0000313" key="23">
    <source>
        <dbReference type="EnsemblMetazoa" id="XP_011663630"/>
    </source>
</evidence>
<dbReference type="PANTHER" id="PTHR10270">
    <property type="entry name" value="SOX TRANSCRIPTION FACTOR"/>
    <property type="match status" value="1"/>
</dbReference>
<comment type="subcellular location">
    <subcellularLocation>
        <location evidence="2">Cytoplasm</location>
    </subcellularLocation>
    <subcellularLocation>
        <location evidence="1">Nucleus speckle</location>
    </subcellularLocation>
</comment>
<feature type="region of interest" description="Disordered" evidence="21">
    <location>
        <begin position="270"/>
        <end position="325"/>
    </location>
</feature>
<dbReference type="GO" id="GO:0005737">
    <property type="term" value="C:cytoplasm"/>
    <property type="evidence" value="ECO:0007669"/>
    <property type="project" value="UniProtKB-SubCell"/>
</dbReference>
<keyword evidence="14 20" id="KW-0539">Nucleus</keyword>
<dbReference type="EnsemblMetazoa" id="XM_011665328">
    <property type="protein sequence ID" value="XP_011663630"/>
    <property type="gene ID" value="LOC100891638"/>
</dbReference>
<keyword evidence="7" id="KW-0221">Differentiation</keyword>
<evidence type="ECO:0000313" key="24">
    <source>
        <dbReference type="Proteomes" id="UP000007110"/>
    </source>
</evidence>
<dbReference type="SMART" id="SM00398">
    <property type="entry name" value="HMG"/>
    <property type="match status" value="1"/>
</dbReference>
<evidence type="ECO:0000256" key="12">
    <source>
        <dbReference type="ARBA" id="ARBA00023159"/>
    </source>
</evidence>
<feature type="region of interest" description="Disordered" evidence="21">
    <location>
        <begin position="382"/>
        <end position="431"/>
    </location>
</feature>
<dbReference type="Gene3D" id="1.10.30.10">
    <property type="entry name" value="High mobility group box domain"/>
    <property type="match status" value="1"/>
</dbReference>
<dbReference type="InParanoid" id="A0A7M7LVN4"/>
<evidence type="ECO:0000256" key="2">
    <source>
        <dbReference type="ARBA" id="ARBA00004496"/>
    </source>
</evidence>
<evidence type="ECO:0000256" key="14">
    <source>
        <dbReference type="ARBA" id="ARBA00023242"/>
    </source>
</evidence>
<dbReference type="Proteomes" id="UP000007110">
    <property type="component" value="Unassembled WGS sequence"/>
</dbReference>
<feature type="compositionally biased region" description="Basic residues" evidence="21">
    <location>
        <begin position="56"/>
        <end position="67"/>
    </location>
</feature>
<evidence type="ECO:0000259" key="22">
    <source>
        <dbReference type="PROSITE" id="PS50118"/>
    </source>
</evidence>
<evidence type="ECO:0000256" key="10">
    <source>
        <dbReference type="ARBA" id="ARBA00023015"/>
    </source>
</evidence>
<dbReference type="GO" id="GO:0016607">
    <property type="term" value="C:nuclear speck"/>
    <property type="evidence" value="ECO:0007669"/>
    <property type="project" value="UniProtKB-SubCell"/>
</dbReference>
<dbReference type="FunFam" id="1.10.30.10:FF:000027">
    <property type="entry name" value="Transcription factor SOX-30"/>
    <property type="match status" value="1"/>
</dbReference>
<dbReference type="OrthoDB" id="6247875at2759"/>
<comment type="function">
    <text evidence="17">Acts both as a transcriptional activator and a repressor. Binds to the DNA sequence 5'-ACAAT-3' and shows a preference for guanine residues surrounding this core motif. Binds to its own promoter and activates its own transcription. Required to activate the expression of postmeiotic genes involved in spermiogenesis. Binds to the promoter region of CTNNB1 and represses its transcription which leads to inhibition of Wnt signaling. Also inhibits Wnt signaling by binding to the CTNNB1 protein, preventing interaction of CTNNB1 with TCF7L2/TCF4.</text>
</comment>
<feature type="region of interest" description="Disordered" evidence="21">
    <location>
        <begin position="1"/>
        <end position="121"/>
    </location>
</feature>
<dbReference type="GO" id="GO:0045944">
    <property type="term" value="P:positive regulation of transcription by RNA polymerase II"/>
    <property type="evidence" value="ECO:0000318"/>
    <property type="project" value="GO_Central"/>
</dbReference>
<feature type="region of interest" description="Disordered" evidence="21">
    <location>
        <begin position="140"/>
        <end position="194"/>
    </location>
</feature>
<feature type="DNA-binding region" description="HMG box" evidence="20">
    <location>
        <begin position="654"/>
        <end position="722"/>
    </location>
</feature>
<organism evidence="23 24">
    <name type="scientific">Strongylocentrotus purpuratus</name>
    <name type="common">Purple sea urchin</name>
    <dbReference type="NCBI Taxonomy" id="7668"/>
    <lineage>
        <taxon>Eukaryota</taxon>
        <taxon>Metazoa</taxon>
        <taxon>Echinodermata</taxon>
        <taxon>Eleutherozoa</taxon>
        <taxon>Echinozoa</taxon>
        <taxon>Echinoidea</taxon>
        <taxon>Euechinoidea</taxon>
        <taxon>Echinacea</taxon>
        <taxon>Camarodonta</taxon>
        <taxon>Echinidea</taxon>
        <taxon>Strongylocentrotidae</taxon>
        <taxon>Strongylocentrotus</taxon>
    </lineage>
</organism>
<feature type="compositionally biased region" description="Polar residues" evidence="21">
    <location>
        <begin position="382"/>
        <end position="395"/>
    </location>
</feature>
<evidence type="ECO:0000256" key="5">
    <source>
        <dbReference type="ARBA" id="ARBA00022490"/>
    </source>
</evidence>
<keyword evidence="10" id="KW-0805">Transcription regulation</keyword>
<dbReference type="GO" id="GO:0005634">
    <property type="term" value="C:nucleus"/>
    <property type="evidence" value="ECO:0000318"/>
    <property type="project" value="GO_Central"/>
</dbReference>
<feature type="domain" description="HMG box" evidence="22">
    <location>
        <begin position="654"/>
        <end position="722"/>
    </location>
</feature>
<evidence type="ECO:0000256" key="17">
    <source>
        <dbReference type="ARBA" id="ARBA00054217"/>
    </source>
</evidence>
<feature type="region of interest" description="Disordered" evidence="21">
    <location>
        <begin position="498"/>
        <end position="521"/>
    </location>
</feature>
<feature type="compositionally biased region" description="Basic and acidic residues" evidence="21">
    <location>
        <begin position="635"/>
        <end position="650"/>
    </location>
</feature>
<evidence type="ECO:0000256" key="4">
    <source>
        <dbReference type="ARBA" id="ARBA00019052"/>
    </source>
</evidence>
<dbReference type="InterPro" id="IPR050140">
    <property type="entry name" value="SRY-related_HMG-box_TF-like"/>
</dbReference>
<feature type="compositionally biased region" description="Low complexity" evidence="21">
    <location>
        <begin position="512"/>
        <end position="521"/>
    </location>
</feature>
<feature type="compositionally biased region" description="Basic residues" evidence="21">
    <location>
        <begin position="284"/>
        <end position="294"/>
    </location>
</feature>
<dbReference type="InterPro" id="IPR009071">
    <property type="entry name" value="HMG_box_dom"/>
</dbReference>
<dbReference type="GO" id="GO:0030154">
    <property type="term" value="P:cell differentiation"/>
    <property type="evidence" value="ECO:0000318"/>
    <property type="project" value="GO_Central"/>
</dbReference>
<reference evidence="24" key="1">
    <citation type="submission" date="2015-02" db="EMBL/GenBank/DDBJ databases">
        <title>Genome sequencing for Strongylocentrotus purpuratus.</title>
        <authorList>
            <person name="Murali S."/>
            <person name="Liu Y."/>
            <person name="Vee V."/>
            <person name="English A."/>
            <person name="Wang M."/>
            <person name="Skinner E."/>
            <person name="Han Y."/>
            <person name="Muzny D.M."/>
            <person name="Worley K.C."/>
            <person name="Gibbs R.A."/>
        </authorList>
    </citation>
    <scope>NUCLEOTIDE SEQUENCE</scope>
</reference>
<evidence type="ECO:0000256" key="1">
    <source>
        <dbReference type="ARBA" id="ARBA00004324"/>
    </source>
</evidence>
<dbReference type="CDD" id="cd22033">
    <property type="entry name" value="HMG-box_SoxH_SOX30"/>
    <property type="match status" value="1"/>
</dbReference>
<dbReference type="PROSITE" id="PS50118">
    <property type="entry name" value="HMG_BOX_2"/>
    <property type="match status" value="1"/>
</dbReference>
<keyword evidence="5" id="KW-0963">Cytoplasm</keyword>
<evidence type="ECO:0000256" key="7">
    <source>
        <dbReference type="ARBA" id="ARBA00022782"/>
    </source>
</evidence>
<dbReference type="RefSeq" id="XP_011663630.2">
    <property type="nucleotide sequence ID" value="XM_011665328.2"/>
</dbReference>
<evidence type="ECO:0000256" key="3">
    <source>
        <dbReference type="ARBA" id="ARBA00005998"/>
    </source>
</evidence>
<protein>
    <recommendedName>
        <fullName evidence="4">Sex-determining region Y protein</fullName>
    </recommendedName>
    <alternativeName>
        <fullName evidence="15">Testis-determining factor</fullName>
    </alternativeName>
    <alternativeName>
        <fullName evidence="19">Transcription factor SOX-30</fullName>
    </alternativeName>
</protein>
<dbReference type="GO" id="GO:0007548">
    <property type="term" value="P:sex differentiation"/>
    <property type="evidence" value="ECO:0007669"/>
    <property type="project" value="UniProtKB-KW"/>
</dbReference>
<dbReference type="InterPro" id="IPR036910">
    <property type="entry name" value="HMG_box_dom_sf"/>
</dbReference>
<feature type="compositionally biased region" description="Basic and acidic residues" evidence="21">
    <location>
        <begin position="167"/>
        <end position="178"/>
    </location>
</feature>
<keyword evidence="6" id="KW-0678">Repressor</keyword>
<evidence type="ECO:0000256" key="9">
    <source>
        <dbReference type="ARBA" id="ARBA00022928"/>
    </source>
</evidence>
<feature type="compositionally biased region" description="Polar residues" evidence="21">
    <location>
        <begin position="179"/>
        <end position="190"/>
    </location>
</feature>
<feature type="region of interest" description="Disordered" evidence="21">
    <location>
        <begin position="591"/>
        <end position="650"/>
    </location>
</feature>
<feature type="compositionally biased region" description="Polar residues" evidence="21">
    <location>
        <begin position="991"/>
        <end position="1005"/>
    </location>
</feature>
<evidence type="ECO:0000256" key="20">
    <source>
        <dbReference type="PROSITE-ProRule" id="PRU00267"/>
    </source>
</evidence>